<keyword evidence="3" id="KW-1185">Reference proteome</keyword>
<evidence type="ECO:0000313" key="3">
    <source>
        <dbReference type="Proteomes" id="UP000612680"/>
    </source>
</evidence>
<feature type="signal peptide" evidence="1">
    <location>
        <begin position="1"/>
        <end position="15"/>
    </location>
</feature>
<accession>A0ABX7I713</accession>
<organism evidence="2 3">
    <name type="scientific">Dyadobacter sandarakinus</name>
    <dbReference type="NCBI Taxonomy" id="2747268"/>
    <lineage>
        <taxon>Bacteria</taxon>
        <taxon>Pseudomonadati</taxon>
        <taxon>Bacteroidota</taxon>
        <taxon>Cytophagia</taxon>
        <taxon>Cytophagales</taxon>
        <taxon>Spirosomataceae</taxon>
        <taxon>Dyadobacter</taxon>
    </lineage>
</organism>
<gene>
    <name evidence="2" type="ORF">HWI92_12290</name>
</gene>
<dbReference type="RefSeq" id="WP_204655390.1">
    <property type="nucleotide sequence ID" value="NZ_CP056775.1"/>
</dbReference>
<feature type="chain" id="PRO_5045187026" description="Tetratricopeptide repeat-containing protein" evidence="1">
    <location>
        <begin position="16"/>
        <end position="490"/>
    </location>
</feature>
<protein>
    <recommendedName>
        <fullName evidence="4">Tetratricopeptide repeat-containing protein</fullName>
    </recommendedName>
</protein>
<sequence>MVAALLLLAVPHAFATTVNFTPRLQKAYFDIQKLRLNTARQLIDAERAVAPDNAFLSYLDNYADLHYLLISEDKNAFKTLSAQEDKRLAIIGTLPDNAPFKRFFQAEIRLHWAFAKLKFGNELNGSWEIIRAYRLLEENRRKFPDFVPTLKSLGLLHVLIGSIPENYGWVARILGLKGNIQAGIAEIRTVVREEPMFRQEAELTDILLHAYTLGLSASQLARVREWPKEEPDNLLLHFFTTTTLMKEGKSSDAWQYLASAPQGDAYMAFPFLEYLKAEILLQKGAYAQALGHYRSFLKNYKGFNYVRDSYFKQFLCLWLDDDEKNARQYAEKAASQGSTIIEADQFAQRVAEAYLSGKINARQKVLYRARYATDGGYLSEAWKIVAALDEKSFDTQEEKCELNYRKARILHKMDKPETAVLYYERALLLGRKPAPGFAASSALQLGYIWLSNRQNARAKSYFQEAMSFKKHEYKNSIDNKARAALTALGD</sequence>
<evidence type="ECO:0008006" key="4">
    <source>
        <dbReference type="Google" id="ProtNLM"/>
    </source>
</evidence>
<dbReference type="SMART" id="SM00028">
    <property type="entry name" value="TPR"/>
    <property type="match status" value="3"/>
</dbReference>
<dbReference type="Proteomes" id="UP000612680">
    <property type="component" value="Chromosome"/>
</dbReference>
<reference evidence="2 3" key="1">
    <citation type="submission" date="2020-06" db="EMBL/GenBank/DDBJ databases">
        <title>Dyadobacter sandarakinus sp. nov., isolated from the soil of the Arctic Yellow River Station.</title>
        <authorList>
            <person name="Zhang Y."/>
            <person name="Peng F."/>
        </authorList>
    </citation>
    <scope>NUCLEOTIDE SEQUENCE [LARGE SCALE GENOMIC DNA]</scope>
    <source>
        <strain evidence="2 3">Q3-56</strain>
    </source>
</reference>
<keyword evidence="1" id="KW-0732">Signal</keyword>
<dbReference type="InterPro" id="IPR011990">
    <property type="entry name" value="TPR-like_helical_dom_sf"/>
</dbReference>
<name>A0ABX7I713_9BACT</name>
<dbReference type="EMBL" id="CP056775">
    <property type="protein sequence ID" value="QRR01628.1"/>
    <property type="molecule type" value="Genomic_DNA"/>
</dbReference>
<dbReference type="SUPFAM" id="SSF48452">
    <property type="entry name" value="TPR-like"/>
    <property type="match status" value="1"/>
</dbReference>
<dbReference type="Gene3D" id="1.25.40.10">
    <property type="entry name" value="Tetratricopeptide repeat domain"/>
    <property type="match status" value="2"/>
</dbReference>
<evidence type="ECO:0000313" key="2">
    <source>
        <dbReference type="EMBL" id="QRR01628.1"/>
    </source>
</evidence>
<proteinExistence type="predicted"/>
<evidence type="ECO:0000256" key="1">
    <source>
        <dbReference type="SAM" id="SignalP"/>
    </source>
</evidence>
<dbReference type="InterPro" id="IPR019734">
    <property type="entry name" value="TPR_rpt"/>
</dbReference>